<accession>A0ACA9L6K7</accession>
<dbReference type="EMBL" id="CAJVPM010003968">
    <property type="protein sequence ID" value="CAG8507797.1"/>
    <property type="molecule type" value="Genomic_DNA"/>
</dbReference>
<evidence type="ECO:0000313" key="2">
    <source>
        <dbReference type="Proteomes" id="UP000789860"/>
    </source>
</evidence>
<keyword evidence="2" id="KW-1185">Reference proteome</keyword>
<protein>
    <submittedName>
        <fullName evidence="1">7569_t:CDS:1</fullName>
    </submittedName>
</protein>
<comment type="caution">
    <text evidence="1">The sequence shown here is derived from an EMBL/GenBank/DDBJ whole genome shotgun (WGS) entry which is preliminary data.</text>
</comment>
<organism evidence="1 2">
    <name type="scientific">Scutellospora calospora</name>
    <dbReference type="NCBI Taxonomy" id="85575"/>
    <lineage>
        <taxon>Eukaryota</taxon>
        <taxon>Fungi</taxon>
        <taxon>Fungi incertae sedis</taxon>
        <taxon>Mucoromycota</taxon>
        <taxon>Glomeromycotina</taxon>
        <taxon>Glomeromycetes</taxon>
        <taxon>Diversisporales</taxon>
        <taxon>Gigasporaceae</taxon>
        <taxon>Scutellospora</taxon>
    </lineage>
</organism>
<name>A0ACA9L6K7_9GLOM</name>
<feature type="non-terminal residue" evidence="1">
    <location>
        <position position="61"/>
    </location>
</feature>
<proteinExistence type="predicted"/>
<evidence type="ECO:0000313" key="1">
    <source>
        <dbReference type="EMBL" id="CAG8507797.1"/>
    </source>
</evidence>
<reference evidence="1" key="1">
    <citation type="submission" date="2021-06" db="EMBL/GenBank/DDBJ databases">
        <authorList>
            <person name="Kallberg Y."/>
            <person name="Tangrot J."/>
            <person name="Rosling A."/>
        </authorList>
    </citation>
    <scope>NUCLEOTIDE SEQUENCE</scope>
    <source>
        <strain evidence="1">AU212A</strain>
    </source>
</reference>
<sequence length="61" mass="7270">MNSDESFSDENNEQSIINKIKKDLQHEVNNNTKFTSPFEGYKDYKTFKNIIYKIEQLGKHK</sequence>
<gene>
    <name evidence="1" type="ORF">SCALOS_LOCUS3526</name>
</gene>
<dbReference type="Proteomes" id="UP000789860">
    <property type="component" value="Unassembled WGS sequence"/>
</dbReference>